<sequence length="208" mass="23592">MTANIPVPVLTKTGMNARDFYDDRYEEEFECHLNLIDDLKVELCTPAMVEDLSVKMQSLKQSLPPGKFFGKISFTVQKTARPMHRGPLCDYIDDSESQFLRRPWLITTTPRGEIKHNQVYDTTSSKLPRGQFTTIKSHEESYMAALLYERDEVREAKKLIFNYTTRSPAEFSLLSGSGIKPKRDIGGQGVAKIVQSPHTTIAVLLADF</sequence>
<reference evidence="1" key="1">
    <citation type="submission" date="2023-08" db="EMBL/GenBank/DDBJ databases">
        <title>Black Yeasts Isolated from many extreme environments.</title>
        <authorList>
            <person name="Coleine C."/>
            <person name="Stajich J.E."/>
            <person name="Selbmann L."/>
        </authorList>
    </citation>
    <scope>NUCLEOTIDE SEQUENCE</scope>
    <source>
        <strain evidence="1">CCFEE 5810</strain>
    </source>
</reference>
<gene>
    <name evidence="1" type="ORF">LTR97_007737</name>
</gene>
<evidence type="ECO:0000313" key="2">
    <source>
        <dbReference type="Proteomes" id="UP001310594"/>
    </source>
</evidence>
<name>A0AAN7W7H2_9PEZI</name>
<organism evidence="1 2">
    <name type="scientific">Elasticomyces elasticus</name>
    <dbReference type="NCBI Taxonomy" id="574655"/>
    <lineage>
        <taxon>Eukaryota</taxon>
        <taxon>Fungi</taxon>
        <taxon>Dikarya</taxon>
        <taxon>Ascomycota</taxon>
        <taxon>Pezizomycotina</taxon>
        <taxon>Dothideomycetes</taxon>
        <taxon>Dothideomycetidae</taxon>
        <taxon>Mycosphaerellales</taxon>
        <taxon>Teratosphaeriaceae</taxon>
        <taxon>Elasticomyces</taxon>
    </lineage>
</organism>
<protein>
    <submittedName>
        <fullName evidence="1">Uncharacterized protein</fullName>
    </submittedName>
</protein>
<dbReference type="AlphaFoldDB" id="A0AAN7W7H2"/>
<proteinExistence type="predicted"/>
<accession>A0AAN7W7H2</accession>
<dbReference type="Proteomes" id="UP001310594">
    <property type="component" value="Unassembled WGS sequence"/>
</dbReference>
<evidence type="ECO:0000313" key="1">
    <source>
        <dbReference type="EMBL" id="KAK5696436.1"/>
    </source>
</evidence>
<comment type="caution">
    <text evidence="1">The sequence shown here is derived from an EMBL/GenBank/DDBJ whole genome shotgun (WGS) entry which is preliminary data.</text>
</comment>
<dbReference type="EMBL" id="JAVRQU010000012">
    <property type="protein sequence ID" value="KAK5696436.1"/>
    <property type="molecule type" value="Genomic_DNA"/>
</dbReference>